<proteinExistence type="predicted"/>
<feature type="signal peptide" evidence="2">
    <location>
        <begin position="1"/>
        <end position="16"/>
    </location>
</feature>
<dbReference type="PROSITE" id="PS50222">
    <property type="entry name" value="EF_HAND_2"/>
    <property type="match status" value="1"/>
</dbReference>
<keyword evidence="5" id="KW-1185">Reference proteome</keyword>
<dbReference type="EMBL" id="WIXE01008010">
    <property type="protein sequence ID" value="KAK5979763.1"/>
    <property type="molecule type" value="Genomic_DNA"/>
</dbReference>
<protein>
    <recommendedName>
        <fullName evidence="3">EF-hand domain-containing protein</fullName>
    </recommendedName>
</protein>
<reference evidence="4 5" key="1">
    <citation type="submission" date="2019-10" db="EMBL/GenBank/DDBJ databases">
        <title>Assembly and Annotation for the nematode Trichostrongylus colubriformis.</title>
        <authorList>
            <person name="Martin J."/>
        </authorList>
    </citation>
    <scope>NUCLEOTIDE SEQUENCE [LARGE SCALE GENOMIC DNA]</scope>
    <source>
        <strain evidence="4">G859</strain>
        <tissue evidence="4">Whole worm</tissue>
    </source>
</reference>
<dbReference type="Proteomes" id="UP001331761">
    <property type="component" value="Unassembled WGS sequence"/>
</dbReference>
<dbReference type="InterPro" id="IPR011992">
    <property type="entry name" value="EF-hand-dom_pair"/>
</dbReference>
<gene>
    <name evidence="4" type="ORF">GCK32_012132</name>
</gene>
<feature type="chain" id="PRO_5042905028" description="EF-hand domain-containing protein" evidence="2">
    <location>
        <begin position="17"/>
        <end position="108"/>
    </location>
</feature>
<evidence type="ECO:0000313" key="5">
    <source>
        <dbReference type="Proteomes" id="UP001331761"/>
    </source>
</evidence>
<dbReference type="Gene3D" id="1.10.238.10">
    <property type="entry name" value="EF-hand"/>
    <property type="match status" value="1"/>
</dbReference>
<name>A0AAN8G9H8_TRICO</name>
<accession>A0AAN8G9H8</accession>
<evidence type="ECO:0000313" key="4">
    <source>
        <dbReference type="EMBL" id="KAK5979763.1"/>
    </source>
</evidence>
<dbReference type="AlphaFoldDB" id="A0AAN8G9H8"/>
<dbReference type="GO" id="GO:0005509">
    <property type="term" value="F:calcium ion binding"/>
    <property type="evidence" value="ECO:0007669"/>
    <property type="project" value="InterPro"/>
</dbReference>
<dbReference type="PROSITE" id="PS00018">
    <property type="entry name" value="EF_HAND_1"/>
    <property type="match status" value="1"/>
</dbReference>
<comment type="caution">
    <text evidence="4">The sequence shown here is derived from an EMBL/GenBank/DDBJ whole genome shotgun (WGS) entry which is preliminary data.</text>
</comment>
<dbReference type="InterPro" id="IPR018247">
    <property type="entry name" value="EF_Hand_1_Ca_BS"/>
</dbReference>
<feature type="domain" description="EF-hand" evidence="3">
    <location>
        <begin position="75"/>
        <end position="108"/>
    </location>
</feature>
<dbReference type="InterPro" id="IPR002048">
    <property type="entry name" value="EF_hand_dom"/>
</dbReference>
<organism evidence="4 5">
    <name type="scientific">Trichostrongylus colubriformis</name>
    <name type="common">Black scour worm</name>
    <dbReference type="NCBI Taxonomy" id="6319"/>
    <lineage>
        <taxon>Eukaryota</taxon>
        <taxon>Metazoa</taxon>
        <taxon>Ecdysozoa</taxon>
        <taxon>Nematoda</taxon>
        <taxon>Chromadorea</taxon>
        <taxon>Rhabditida</taxon>
        <taxon>Rhabditina</taxon>
        <taxon>Rhabditomorpha</taxon>
        <taxon>Strongyloidea</taxon>
        <taxon>Trichostrongylidae</taxon>
        <taxon>Trichostrongylus</taxon>
    </lineage>
</organism>
<evidence type="ECO:0000256" key="2">
    <source>
        <dbReference type="SAM" id="SignalP"/>
    </source>
</evidence>
<keyword evidence="2" id="KW-0732">Signal</keyword>
<evidence type="ECO:0000259" key="3">
    <source>
        <dbReference type="PROSITE" id="PS50222"/>
    </source>
</evidence>
<keyword evidence="1" id="KW-0106">Calcium</keyword>
<evidence type="ECO:0000256" key="1">
    <source>
        <dbReference type="ARBA" id="ARBA00022837"/>
    </source>
</evidence>
<sequence>MLVLLASLLILPLSLAQFPGGSPVGGIGSGIGGYGGGERNYYVIGRLVCGIQGAQGARVSLWQSRAAMEILSDDAVEELVDDSLSSMDLDRNGLIDFAEYKKAVNLND</sequence>
<dbReference type="SUPFAM" id="SSF47473">
    <property type="entry name" value="EF-hand"/>
    <property type="match status" value="1"/>
</dbReference>